<dbReference type="Proteomes" id="UP000825935">
    <property type="component" value="Chromosome 39"/>
</dbReference>
<evidence type="ECO:0000313" key="2">
    <source>
        <dbReference type="EMBL" id="KAH7277276.1"/>
    </source>
</evidence>
<dbReference type="EMBL" id="CM035444">
    <property type="protein sequence ID" value="KAH7277276.1"/>
    <property type="molecule type" value="Genomic_DNA"/>
</dbReference>
<evidence type="ECO:0000313" key="3">
    <source>
        <dbReference type="Proteomes" id="UP000825935"/>
    </source>
</evidence>
<accession>A0A8T2Q0X6</accession>
<sequence>MQPIPLATKAAHRRSLKRNTEGGPADVAPNAKQPPPLEEARAPSTVQQEASSFEQVLPVRITLRRGLSVRLTLKTRGCPIQEEQGNNHTAAPPPSRADQAAYTEDVEAGMRAHELKCRRLWDALALCLKAEMTRRRRHAEKQPEEADAADTKKLRAVPRIVPPPHRKSIVIPFSPYAKIPALRDGLPSPKRVVFYYNKHRKSELPSSSSTEGPSLKRQKVELSDDVCKDPATYEWGTECDSSFEKRQEALQLLHSKLAIKRKRLNGRPSVKNFCKLPSHHHQRRLADYSPSLPPIAEVIDDENEAAPSC</sequence>
<feature type="region of interest" description="Disordered" evidence="1">
    <location>
        <begin position="78"/>
        <end position="98"/>
    </location>
</feature>
<reference evidence="2" key="1">
    <citation type="submission" date="2021-08" db="EMBL/GenBank/DDBJ databases">
        <title>WGS assembly of Ceratopteris richardii.</title>
        <authorList>
            <person name="Marchant D.B."/>
            <person name="Chen G."/>
            <person name="Jenkins J."/>
            <person name="Shu S."/>
            <person name="Leebens-Mack J."/>
            <person name="Grimwood J."/>
            <person name="Schmutz J."/>
            <person name="Soltis P."/>
            <person name="Soltis D."/>
            <person name="Chen Z.-H."/>
        </authorList>
    </citation>
    <scope>NUCLEOTIDE SEQUENCE</scope>
    <source>
        <strain evidence="2">Whitten #5841</strain>
        <tissue evidence="2">Leaf</tissue>
    </source>
</reference>
<dbReference type="AlphaFoldDB" id="A0A8T2Q0X6"/>
<feature type="region of interest" description="Disordered" evidence="1">
    <location>
        <begin position="1"/>
        <end position="52"/>
    </location>
</feature>
<protein>
    <submittedName>
        <fullName evidence="2">Uncharacterized protein</fullName>
    </submittedName>
</protein>
<evidence type="ECO:0000256" key="1">
    <source>
        <dbReference type="SAM" id="MobiDB-lite"/>
    </source>
</evidence>
<organism evidence="2 3">
    <name type="scientific">Ceratopteris richardii</name>
    <name type="common">Triangle waterfern</name>
    <dbReference type="NCBI Taxonomy" id="49495"/>
    <lineage>
        <taxon>Eukaryota</taxon>
        <taxon>Viridiplantae</taxon>
        <taxon>Streptophyta</taxon>
        <taxon>Embryophyta</taxon>
        <taxon>Tracheophyta</taxon>
        <taxon>Polypodiopsida</taxon>
        <taxon>Polypodiidae</taxon>
        <taxon>Polypodiales</taxon>
        <taxon>Pteridineae</taxon>
        <taxon>Pteridaceae</taxon>
        <taxon>Parkerioideae</taxon>
        <taxon>Ceratopteris</taxon>
    </lineage>
</organism>
<feature type="region of interest" description="Disordered" evidence="1">
    <location>
        <begin position="202"/>
        <end position="221"/>
    </location>
</feature>
<name>A0A8T2Q0X6_CERRI</name>
<comment type="caution">
    <text evidence="2">The sequence shown here is derived from an EMBL/GenBank/DDBJ whole genome shotgun (WGS) entry which is preliminary data.</text>
</comment>
<gene>
    <name evidence="2" type="ORF">KP509_39G043500</name>
</gene>
<proteinExistence type="predicted"/>
<keyword evidence="3" id="KW-1185">Reference proteome</keyword>